<dbReference type="CDD" id="cd02950">
    <property type="entry name" value="TxlA"/>
    <property type="match status" value="1"/>
</dbReference>
<feature type="domain" description="Thioredoxin" evidence="2">
    <location>
        <begin position="160"/>
        <end position="274"/>
    </location>
</feature>
<dbReference type="PANTHER" id="PTHR47353">
    <property type="entry name" value="THIOREDOXIN-LIKE PROTEIN HCF164, CHLOROPLASTIC"/>
    <property type="match status" value="1"/>
</dbReference>
<organism evidence="3 4">
    <name type="scientific">Sphagnum troendelagicum</name>
    <dbReference type="NCBI Taxonomy" id="128251"/>
    <lineage>
        <taxon>Eukaryota</taxon>
        <taxon>Viridiplantae</taxon>
        <taxon>Streptophyta</taxon>
        <taxon>Embryophyta</taxon>
        <taxon>Bryophyta</taxon>
        <taxon>Sphagnophytina</taxon>
        <taxon>Sphagnopsida</taxon>
        <taxon>Sphagnales</taxon>
        <taxon>Sphagnaceae</taxon>
        <taxon>Sphagnum</taxon>
    </lineage>
</organism>
<feature type="compositionally biased region" description="Basic and acidic residues" evidence="1">
    <location>
        <begin position="79"/>
        <end position="91"/>
    </location>
</feature>
<feature type="region of interest" description="Disordered" evidence="1">
    <location>
        <begin position="76"/>
        <end position="98"/>
    </location>
</feature>
<name>A0ABP0TU05_9BRYO</name>
<dbReference type="Gene3D" id="3.40.30.10">
    <property type="entry name" value="Glutaredoxin"/>
    <property type="match status" value="1"/>
</dbReference>
<dbReference type="PANTHER" id="PTHR47353:SF1">
    <property type="entry name" value="THIOREDOXIN-LIKE PROTEIN HCF164, CHLOROPLASTIC"/>
    <property type="match status" value="1"/>
</dbReference>
<evidence type="ECO:0000256" key="1">
    <source>
        <dbReference type="SAM" id="MobiDB-lite"/>
    </source>
</evidence>
<dbReference type="InterPro" id="IPR013766">
    <property type="entry name" value="Thioredoxin_domain"/>
</dbReference>
<dbReference type="SUPFAM" id="SSF52833">
    <property type="entry name" value="Thioredoxin-like"/>
    <property type="match status" value="1"/>
</dbReference>
<dbReference type="EMBL" id="OZ019906">
    <property type="protein sequence ID" value="CAK9204946.1"/>
    <property type="molecule type" value="Genomic_DNA"/>
</dbReference>
<dbReference type="PROSITE" id="PS51352">
    <property type="entry name" value="THIOREDOXIN_2"/>
    <property type="match status" value="1"/>
</dbReference>
<dbReference type="Pfam" id="PF00085">
    <property type="entry name" value="Thioredoxin"/>
    <property type="match status" value="1"/>
</dbReference>
<protein>
    <recommendedName>
        <fullName evidence="2">Thioredoxin domain-containing protein</fullName>
    </recommendedName>
</protein>
<proteinExistence type="predicted"/>
<sequence>MVAMATTLGCIQALNYVSSIAPQQRRSSKSFSCNSPRHYWFNLKSQQQRLELMKLGKLELGKRGMRYESQWQCAIPDDGENKETDNSKEETASPCCNQGETQTEIMSKAPQTLTEEASSSGVGASQEFQQIGPSKQSNQIIALASVLVAVGLFASGRLETVVGPGLNQLTANAIPYEEALVNGRPTVVEFYADWCEVCREMAKEVYRVEEEYKDRINFVMLNVDNSKWEPELDEFGVEGIPHFAFLDRKGNEEGNIVGRLPKKYLIENVMALVRGDSSIPHSSVVGSYSSADSRTGPPVVGPRSHSQS</sequence>
<evidence type="ECO:0000313" key="4">
    <source>
        <dbReference type="Proteomes" id="UP001497512"/>
    </source>
</evidence>
<dbReference type="Proteomes" id="UP001497512">
    <property type="component" value="Chromosome 14"/>
</dbReference>
<dbReference type="InterPro" id="IPR044241">
    <property type="entry name" value="TxlA/HCF164"/>
</dbReference>
<feature type="compositionally biased region" description="Low complexity" evidence="1">
    <location>
        <begin position="280"/>
        <end position="293"/>
    </location>
</feature>
<gene>
    <name evidence="3" type="ORF">CSSPTR1EN2_LOCUS7640</name>
</gene>
<evidence type="ECO:0000313" key="3">
    <source>
        <dbReference type="EMBL" id="CAK9204946.1"/>
    </source>
</evidence>
<evidence type="ECO:0000259" key="2">
    <source>
        <dbReference type="PROSITE" id="PS51352"/>
    </source>
</evidence>
<reference evidence="3" key="1">
    <citation type="submission" date="2024-02" db="EMBL/GenBank/DDBJ databases">
        <authorList>
            <consortium name="ELIXIR-Norway"/>
            <consortium name="Elixir Norway"/>
        </authorList>
    </citation>
    <scope>NUCLEOTIDE SEQUENCE</scope>
</reference>
<dbReference type="InterPro" id="IPR036249">
    <property type="entry name" value="Thioredoxin-like_sf"/>
</dbReference>
<keyword evidence="4" id="KW-1185">Reference proteome</keyword>
<feature type="region of interest" description="Disordered" evidence="1">
    <location>
        <begin position="280"/>
        <end position="308"/>
    </location>
</feature>
<accession>A0ABP0TU05</accession>